<dbReference type="EMBL" id="MFSU01000102">
    <property type="protein sequence ID" value="OGI45543.1"/>
    <property type="molecule type" value="Genomic_DNA"/>
</dbReference>
<dbReference type="SMART" id="SM00028">
    <property type="entry name" value="TPR"/>
    <property type="match status" value="4"/>
</dbReference>
<evidence type="ECO:0000313" key="5">
    <source>
        <dbReference type="EMBL" id="OGI45543.1"/>
    </source>
</evidence>
<name>A0A1F6TK82_9PROT</name>
<dbReference type="PANTHER" id="PTHR45586">
    <property type="entry name" value="TPR REPEAT-CONTAINING PROTEIN PA4667"/>
    <property type="match status" value="1"/>
</dbReference>
<evidence type="ECO:0000313" key="6">
    <source>
        <dbReference type="Proteomes" id="UP000178885"/>
    </source>
</evidence>
<organism evidence="5 6">
    <name type="scientific">Candidatus Muproteobacteria bacterium RBG_16_65_34</name>
    <dbReference type="NCBI Taxonomy" id="1817760"/>
    <lineage>
        <taxon>Bacteria</taxon>
        <taxon>Pseudomonadati</taxon>
        <taxon>Pseudomonadota</taxon>
        <taxon>Candidatus Muproteobacteria</taxon>
    </lineage>
</organism>
<dbReference type="AlphaFoldDB" id="A0A1F6TK82"/>
<dbReference type="NCBIfam" id="TIGR02521">
    <property type="entry name" value="type_IV_pilW"/>
    <property type="match status" value="1"/>
</dbReference>
<evidence type="ECO:0000256" key="1">
    <source>
        <dbReference type="ARBA" id="ARBA00022737"/>
    </source>
</evidence>
<protein>
    <submittedName>
        <fullName evidence="5">Type IV pilus biogenesis/stability protein PilW</fullName>
    </submittedName>
</protein>
<dbReference type="Pfam" id="PF13432">
    <property type="entry name" value="TPR_16"/>
    <property type="match status" value="1"/>
</dbReference>
<accession>A0A1F6TK82</accession>
<dbReference type="SUPFAM" id="SSF48452">
    <property type="entry name" value="TPR-like"/>
    <property type="match status" value="1"/>
</dbReference>
<dbReference type="PROSITE" id="PS50293">
    <property type="entry name" value="TPR_REGION"/>
    <property type="match status" value="1"/>
</dbReference>
<evidence type="ECO:0000256" key="2">
    <source>
        <dbReference type="ARBA" id="ARBA00022803"/>
    </source>
</evidence>
<gene>
    <name evidence="5" type="ORF">A2151_04880</name>
</gene>
<dbReference type="InterPro" id="IPR013360">
    <property type="entry name" value="Pilus_4_PilW"/>
</dbReference>
<dbReference type="Pfam" id="PF13424">
    <property type="entry name" value="TPR_12"/>
    <property type="match status" value="1"/>
</dbReference>
<dbReference type="Gene3D" id="1.25.40.10">
    <property type="entry name" value="Tetratricopeptide repeat domain"/>
    <property type="match status" value="1"/>
</dbReference>
<keyword evidence="2 3" id="KW-0802">TPR repeat</keyword>
<proteinExistence type="predicted"/>
<dbReference type="STRING" id="1817760.A2151_04880"/>
<reference evidence="5 6" key="1">
    <citation type="journal article" date="2016" name="Nat. Commun.">
        <title>Thousands of microbial genomes shed light on interconnected biogeochemical processes in an aquifer system.</title>
        <authorList>
            <person name="Anantharaman K."/>
            <person name="Brown C.T."/>
            <person name="Hug L.A."/>
            <person name="Sharon I."/>
            <person name="Castelle C.J."/>
            <person name="Probst A.J."/>
            <person name="Thomas B.C."/>
            <person name="Singh A."/>
            <person name="Wilkins M.J."/>
            <person name="Karaoz U."/>
            <person name="Brodie E.L."/>
            <person name="Williams K.H."/>
            <person name="Hubbard S.S."/>
            <person name="Banfield J.F."/>
        </authorList>
    </citation>
    <scope>NUCLEOTIDE SEQUENCE [LARGE SCALE GENOMIC DNA]</scope>
</reference>
<sequence length="259" mass="28694">MSIRLRALTMLVLAAALAGCVSSAERSAEAARKQRLIETQVQLGAGYLQRDQPELALENFKKALELDPDHPQANNMMALLQWRLKSHDEAEKYFRKALRARENDTPEVWNNYGAFLCDRGRYDESVKWFEKAAGTPMYRAAAGAYENAGSCLMRKPAPAAAEKYFREALGLDPNLPKSLQQMAQISYDAGRALSARGFMQRYFQAVGDTPEALALAVRIERALGNKNDEASFALRLRGKFPDSAEAKAFAAEARGAKGK</sequence>
<dbReference type="Proteomes" id="UP000178885">
    <property type="component" value="Unassembled WGS sequence"/>
</dbReference>
<dbReference type="PANTHER" id="PTHR45586:SF1">
    <property type="entry name" value="LIPOPOLYSACCHARIDE ASSEMBLY PROTEIN B"/>
    <property type="match status" value="1"/>
</dbReference>
<dbReference type="InterPro" id="IPR011990">
    <property type="entry name" value="TPR-like_helical_dom_sf"/>
</dbReference>
<keyword evidence="4" id="KW-0732">Signal</keyword>
<feature type="signal peptide" evidence="4">
    <location>
        <begin position="1"/>
        <end position="23"/>
    </location>
</feature>
<feature type="repeat" description="TPR" evidence="3">
    <location>
        <begin position="142"/>
        <end position="175"/>
    </location>
</feature>
<feature type="repeat" description="TPR" evidence="3">
    <location>
        <begin position="37"/>
        <end position="70"/>
    </location>
</feature>
<keyword evidence="1" id="KW-0677">Repeat</keyword>
<dbReference type="InterPro" id="IPR051012">
    <property type="entry name" value="CellSynth/LPSAsmb/PSIAsmb"/>
</dbReference>
<feature type="chain" id="PRO_5009526710" evidence="4">
    <location>
        <begin position="24"/>
        <end position="259"/>
    </location>
</feature>
<evidence type="ECO:0000256" key="3">
    <source>
        <dbReference type="PROSITE-ProRule" id="PRU00339"/>
    </source>
</evidence>
<dbReference type="InterPro" id="IPR019734">
    <property type="entry name" value="TPR_rpt"/>
</dbReference>
<comment type="caution">
    <text evidence="5">The sequence shown here is derived from an EMBL/GenBank/DDBJ whole genome shotgun (WGS) entry which is preliminary data.</text>
</comment>
<dbReference type="PROSITE" id="PS50005">
    <property type="entry name" value="TPR"/>
    <property type="match status" value="2"/>
</dbReference>
<evidence type="ECO:0000256" key="4">
    <source>
        <dbReference type="SAM" id="SignalP"/>
    </source>
</evidence>
<dbReference type="PROSITE" id="PS51257">
    <property type="entry name" value="PROKAR_LIPOPROTEIN"/>
    <property type="match status" value="1"/>
</dbReference>